<dbReference type="EMBL" id="JAUEPU010000005">
    <property type="protein sequence ID" value="KAK0502455.1"/>
    <property type="molecule type" value="Genomic_DNA"/>
</dbReference>
<accession>A0AA39V233</accession>
<evidence type="ECO:0000313" key="2">
    <source>
        <dbReference type="Proteomes" id="UP001175228"/>
    </source>
</evidence>
<reference evidence="1" key="1">
    <citation type="submission" date="2023-06" db="EMBL/GenBank/DDBJ databases">
        <authorList>
            <consortium name="Lawrence Berkeley National Laboratory"/>
            <person name="Ahrendt S."/>
            <person name="Sahu N."/>
            <person name="Indic B."/>
            <person name="Wong-Bajracharya J."/>
            <person name="Merenyi Z."/>
            <person name="Ke H.-M."/>
            <person name="Monk M."/>
            <person name="Kocsube S."/>
            <person name="Drula E."/>
            <person name="Lipzen A."/>
            <person name="Balint B."/>
            <person name="Henrissat B."/>
            <person name="Andreopoulos B."/>
            <person name="Martin F.M."/>
            <person name="Harder C.B."/>
            <person name="Rigling D."/>
            <person name="Ford K.L."/>
            <person name="Foster G.D."/>
            <person name="Pangilinan J."/>
            <person name="Papanicolaou A."/>
            <person name="Barry K."/>
            <person name="LaButti K."/>
            <person name="Viragh M."/>
            <person name="Koriabine M."/>
            <person name="Yan M."/>
            <person name="Riley R."/>
            <person name="Champramary S."/>
            <person name="Plett K.L."/>
            <person name="Tsai I.J."/>
            <person name="Slot J."/>
            <person name="Sipos G."/>
            <person name="Plett J."/>
            <person name="Nagy L.G."/>
            <person name="Grigoriev I.V."/>
        </authorList>
    </citation>
    <scope>NUCLEOTIDE SEQUENCE</scope>
    <source>
        <strain evidence="1">HWK02</strain>
    </source>
</reference>
<name>A0AA39V233_9AGAR</name>
<evidence type="ECO:0000313" key="1">
    <source>
        <dbReference type="EMBL" id="KAK0502455.1"/>
    </source>
</evidence>
<keyword evidence="2" id="KW-1185">Reference proteome</keyword>
<dbReference type="Proteomes" id="UP001175228">
    <property type="component" value="Unassembled WGS sequence"/>
</dbReference>
<proteinExistence type="predicted"/>
<organism evidence="1 2">
    <name type="scientific">Armillaria luteobubalina</name>
    <dbReference type="NCBI Taxonomy" id="153913"/>
    <lineage>
        <taxon>Eukaryota</taxon>
        <taxon>Fungi</taxon>
        <taxon>Dikarya</taxon>
        <taxon>Basidiomycota</taxon>
        <taxon>Agaricomycotina</taxon>
        <taxon>Agaricomycetes</taxon>
        <taxon>Agaricomycetidae</taxon>
        <taxon>Agaricales</taxon>
        <taxon>Marasmiineae</taxon>
        <taxon>Physalacriaceae</taxon>
        <taxon>Armillaria</taxon>
    </lineage>
</organism>
<dbReference type="AlphaFoldDB" id="A0AA39V233"/>
<gene>
    <name evidence="1" type="ORF">EDD18DRAFT_1140850</name>
</gene>
<sequence>MSTIKKFAHLGAVIAISCQCTTRFCLASLLTYIIWKHATFIYVVRCNSYCYSGKDLHSLFDLTMKLWTTCFANT</sequence>
<dbReference type="PROSITE" id="PS51257">
    <property type="entry name" value="PROKAR_LIPOPROTEIN"/>
    <property type="match status" value="1"/>
</dbReference>
<protein>
    <submittedName>
        <fullName evidence="1">Uncharacterized protein</fullName>
    </submittedName>
</protein>
<comment type="caution">
    <text evidence="1">The sequence shown here is derived from an EMBL/GenBank/DDBJ whole genome shotgun (WGS) entry which is preliminary data.</text>
</comment>